<evidence type="ECO:0000313" key="1">
    <source>
        <dbReference type="EMBL" id="VFR20190.1"/>
    </source>
</evidence>
<dbReference type="EMBL" id="CAADIB010000003">
    <property type="protein sequence ID" value="VFR20190.1"/>
    <property type="molecule type" value="Genomic_DNA"/>
</dbReference>
<protein>
    <submittedName>
        <fullName evidence="2">Tail fiber assembly protein</fullName>
    </submittedName>
</protein>
<dbReference type="EMBL" id="CAADHZ010000027">
    <property type="protein sequence ID" value="VFR36766.1"/>
    <property type="molecule type" value="Genomic_DNA"/>
</dbReference>
<dbReference type="AlphaFoldDB" id="A0A484QG78"/>
<accession>A0A484QG78</accession>
<reference evidence="2" key="1">
    <citation type="submission" date="2019-03" db="EMBL/GenBank/DDBJ databases">
        <authorList>
            <person name="Danneels B."/>
        </authorList>
    </citation>
    <scope>NUCLEOTIDE SEQUENCE</scope>
</reference>
<sequence length="138" mass="14953">MFYIEFDAAGLLIGRYTTMIHGESIPAGAVQVEETVFAQTIAETDGIWKCLPDGSIVKTPVPPPTADELALAASSDRRALLADAALHIAPLADAVELGTATEQEAAALLAWKQYRVDLSRIEQQPEYPHSIEWPQPPD</sequence>
<evidence type="ECO:0000313" key="2">
    <source>
        <dbReference type="EMBL" id="VFR36766.1"/>
    </source>
</evidence>
<dbReference type="Pfam" id="PF02413">
    <property type="entry name" value="Caudo_TAP"/>
    <property type="match status" value="1"/>
</dbReference>
<proteinExistence type="predicted"/>
<gene>
    <name evidence="2" type="ORF">ANDO1_1693</name>
    <name evidence="1" type="ORF">ANDO2_1600</name>
</gene>
<name>A0A484QG78_9ZZZZ</name>
<dbReference type="InterPro" id="IPR003458">
    <property type="entry name" value="Phage_T4_Gp38_tail_assem"/>
</dbReference>
<organism evidence="2">
    <name type="scientific">plant metagenome</name>
    <dbReference type="NCBI Taxonomy" id="1297885"/>
    <lineage>
        <taxon>unclassified sequences</taxon>
        <taxon>metagenomes</taxon>
        <taxon>organismal metagenomes</taxon>
    </lineage>
</organism>